<organism evidence="3 4">
    <name type="scientific">Catellatospora methionotrophica</name>
    <dbReference type="NCBI Taxonomy" id="121620"/>
    <lineage>
        <taxon>Bacteria</taxon>
        <taxon>Bacillati</taxon>
        <taxon>Actinomycetota</taxon>
        <taxon>Actinomycetes</taxon>
        <taxon>Micromonosporales</taxon>
        <taxon>Micromonosporaceae</taxon>
        <taxon>Catellatospora</taxon>
    </lineage>
</organism>
<dbReference type="InterPro" id="IPR025334">
    <property type="entry name" value="DUF4240"/>
</dbReference>
<comment type="caution">
    <text evidence="3">The sequence shown here is derived from an EMBL/GenBank/DDBJ whole genome shotgun (WGS) entry which is preliminary data.</text>
</comment>
<dbReference type="EMBL" id="BONJ01000045">
    <property type="protein sequence ID" value="GIG18890.1"/>
    <property type="molecule type" value="Genomic_DNA"/>
</dbReference>
<evidence type="ECO:0000313" key="4">
    <source>
        <dbReference type="Proteomes" id="UP000660339"/>
    </source>
</evidence>
<proteinExistence type="predicted"/>
<dbReference type="RefSeq" id="WP_166388688.1">
    <property type="nucleotide sequence ID" value="NZ_BAAATT010000020.1"/>
</dbReference>
<evidence type="ECO:0000256" key="1">
    <source>
        <dbReference type="SAM" id="MobiDB-lite"/>
    </source>
</evidence>
<feature type="region of interest" description="Disordered" evidence="1">
    <location>
        <begin position="190"/>
        <end position="241"/>
    </location>
</feature>
<reference evidence="3" key="1">
    <citation type="submission" date="2021-01" db="EMBL/GenBank/DDBJ databases">
        <title>Whole genome shotgun sequence of Catellatospora methionotrophica NBRC 14553.</title>
        <authorList>
            <person name="Komaki H."/>
            <person name="Tamura T."/>
        </authorList>
    </citation>
    <scope>NUCLEOTIDE SEQUENCE</scope>
    <source>
        <strain evidence="3">NBRC 14553</strain>
    </source>
</reference>
<keyword evidence="4" id="KW-1185">Reference proteome</keyword>
<name>A0A8J3LIJ7_9ACTN</name>
<feature type="domain" description="DUF4240" evidence="2">
    <location>
        <begin position="7"/>
        <end position="139"/>
    </location>
</feature>
<dbReference type="Pfam" id="PF14024">
    <property type="entry name" value="DUF4240"/>
    <property type="match status" value="1"/>
</dbReference>
<feature type="compositionally biased region" description="Pro residues" evidence="1">
    <location>
        <begin position="192"/>
        <end position="205"/>
    </location>
</feature>
<evidence type="ECO:0000313" key="3">
    <source>
        <dbReference type="EMBL" id="GIG18890.1"/>
    </source>
</evidence>
<dbReference type="Proteomes" id="UP000660339">
    <property type="component" value="Unassembled WGS sequence"/>
</dbReference>
<accession>A0A8J3LIJ7</accession>
<sequence length="241" mass="26991">MPAVDVGEFWGLIERAVRQEPGRAHRAGWLQEQLAAREVEEILDFEAHLDDASDRAMSWLMWGAAYRIFGGCSDDGFCYFRTWLMSLGRESFERLVDDPDALAAVPQVRSLAGRARGGWLADEWPEWEELNYAASEAFEGVRGHGANIYRAVEEHRREPRLQTLQDEHWNFDDPAEMARRLPALARLFPQLPTEPLPPVPLPPVSGGPEREPGGPTPEIPGQLAIPGLPGPVHGDRRDDTV</sequence>
<protein>
    <recommendedName>
        <fullName evidence="2">DUF4240 domain-containing protein</fullName>
    </recommendedName>
</protein>
<evidence type="ECO:0000259" key="2">
    <source>
        <dbReference type="Pfam" id="PF14024"/>
    </source>
</evidence>
<gene>
    <name evidence="3" type="ORF">Cme02nite_72220</name>
</gene>
<dbReference type="AlphaFoldDB" id="A0A8J3LIJ7"/>